<dbReference type="Gene3D" id="3.40.50.11550">
    <property type="match status" value="1"/>
</dbReference>
<dbReference type="InterPro" id="IPR007314">
    <property type="entry name" value="Cofac_haem-bd_dom"/>
</dbReference>
<evidence type="ECO:0000313" key="3">
    <source>
        <dbReference type="Proteomes" id="UP000186817"/>
    </source>
</evidence>
<evidence type="ECO:0000313" key="2">
    <source>
        <dbReference type="EMBL" id="OLQ12512.1"/>
    </source>
</evidence>
<dbReference type="EMBL" id="LSRX01000042">
    <property type="protein sequence ID" value="OLQ12512.1"/>
    <property type="molecule type" value="Genomic_DNA"/>
</dbReference>
<protein>
    <recommendedName>
        <fullName evidence="1">Haem-binding uptake Tiki superfamily ChaN domain-containing protein</fullName>
    </recommendedName>
</protein>
<dbReference type="CDD" id="cd14727">
    <property type="entry name" value="ChanN-like"/>
    <property type="match status" value="1"/>
</dbReference>
<name>A0A1Q9EYR9_SYMMI</name>
<comment type="caution">
    <text evidence="2">The sequence shown here is derived from an EMBL/GenBank/DDBJ whole genome shotgun (WGS) entry which is preliminary data.</text>
</comment>
<dbReference type="Pfam" id="PF04187">
    <property type="entry name" value="Cofac_haem_bdg"/>
    <property type="match status" value="1"/>
</dbReference>
<feature type="domain" description="Haem-binding uptake Tiki superfamily ChaN" evidence="1">
    <location>
        <begin position="150"/>
        <end position="392"/>
    </location>
</feature>
<accession>A0A1Q9EYR9</accession>
<proteinExistence type="predicted"/>
<keyword evidence="3" id="KW-1185">Reference proteome</keyword>
<organism evidence="2 3">
    <name type="scientific">Symbiodinium microadriaticum</name>
    <name type="common">Dinoflagellate</name>
    <name type="synonym">Zooxanthella microadriatica</name>
    <dbReference type="NCBI Taxonomy" id="2951"/>
    <lineage>
        <taxon>Eukaryota</taxon>
        <taxon>Sar</taxon>
        <taxon>Alveolata</taxon>
        <taxon>Dinophyceae</taxon>
        <taxon>Suessiales</taxon>
        <taxon>Symbiodiniaceae</taxon>
        <taxon>Symbiodinium</taxon>
    </lineage>
</organism>
<sequence length="462" mass="51578">MATFCGAATQAEVSRQGAFRTHQDLARRGRERFPALGRDRAQRGPSGHKLVWPCGCLFLALRHQRSCCRGLQRRALRRTAVELGLAAAVQPAKKQEATVAAAGDEEAGKVRRLLGDAEVKLIRQLQERLQLYDGERMVSLSSCLQPGKPLYDADVVCIGEIHDSEADHALQRLIIDALTYSLFLALRSSEGVDPAAPKGRTPQNLSPQRLAVGVEYFTRQQQQTLDQLIFDKSEGGPGSSPSKFREACDWDRQWNYDWEIYAPLFRFCQLNLNRVVGLNLPLEATLMVSKGGVASTPDWLQSRLPDLDLSQPRHRRRFEDMLRMPLEEAVQRMSSPIADWKAQEKLNSTYEAQVLWDEYMANTALNYVNDVGGRLVVLAGTNHVWRDAIPDRFERQSRGVASGSKRAVSVVPWRGKQLPPSGLADYVLCMDGPSGGSEIAAELKSQRDRLKGQPRVFPAGYI</sequence>
<dbReference type="OrthoDB" id="8300214at2759"/>
<gene>
    <name evidence="2" type="ORF">AK812_SmicGene3599</name>
</gene>
<reference evidence="2 3" key="1">
    <citation type="submission" date="2016-02" db="EMBL/GenBank/DDBJ databases">
        <title>Genome analysis of coral dinoflagellate symbionts highlights evolutionary adaptations to a symbiotic lifestyle.</title>
        <authorList>
            <person name="Aranda M."/>
            <person name="Li Y."/>
            <person name="Liew Y.J."/>
            <person name="Baumgarten S."/>
            <person name="Simakov O."/>
            <person name="Wilson M."/>
            <person name="Piel J."/>
            <person name="Ashoor H."/>
            <person name="Bougouffa S."/>
            <person name="Bajic V.B."/>
            <person name="Ryu T."/>
            <person name="Ravasi T."/>
            <person name="Bayer T."/>
            <person name="Micklem G."/>
            <person name="Kim H."/>
            <person name="Bhak J."/>
            <person name="Lajeunesse T.C."/>
            <person name="Voolstra C.R."/>
        </authorList>
    </citation>
    <scope>NUCLEOTIDE SEQUENCE [LARGE SCALE GENOMIC DNA]</scope>
    <source>
        <strain evidence="2 3">CCMP2467</strain>
    </source>
</reference>
<dbReference type="Proteomes" id="UP000186817">
    <property type="component" value="Unassembled WGS sequence"/>
</dbReference>
<evidence type="ECO:0000259" key="1">
    <source>
        <dbReference type="Pfam" id="PF04187"/>
    </source>
</evidence>
<dbReference type="AlphaFoldDB" id="A0A1Q9EYR9"/>
<dbReference type="SUPFAM" id="SSF159501">
    <property type="entry name" value="EreA/ChaN-like"/>
    <property type="match status" value="2"/>
</dbReference>